<dbReference type="PANTHER" id="PTHR43002">
    <property type="entry name" value="GLYCOGEN DEBRANCHING ENZYME"/>
    <property type="match status" value="1"/>
</dbReference>
<dbReference type="NCBIfam" id="TIGR02104">
    <property type="entry name" value="pulA_typeI"/>
    <property type="match status" value="1"/>
</dbReference>
<dbReference type="Pfam" id="PF02922">
    <property type="entry name" value="CBM_48"/>
    <property type="match status" value="1"/>
</dbReference>
<accession>A0A1M5XE47</accession>
<dbReference type="Gene3D" id="2.60.40.1180">
    <property type="entry name" value="Golgi alpha-mannosidase II"/>
    <property type="match status" value="1"/>
</dbReference>
<dbReference type="STRING" id="1121316.SAMN02745207_03582"/>
<organism evidence="3 4">
    <name type="scientific">Clostridium grantii DSM 8605</name>
    <dbReference type="NCBI Taxonomy" id="1121316"/>
    <lineage>
        <taxon>Bacteria</taxon>
        <taxon>Bacillati</taxon>
        <taxon>Bacillota</taxon>
        <taxon>Clostridia</taxon>
        <taxon>Eubacteriales</taxon>
        <taxon>Clostridiaceae</taxon>
        <taxon>Clostridium</taxon>
    </lineage>
</organism>
<dbReference type="SUPFAM" id="SSF81296">
    <property type="entry name" value="E set domains"/>
    <property type="match status" value="1"/>
</dbReference>
<dbReference type="SMART" id="SM00642">
    <property type="entry name" value="Aamy"/>
    <property type="match status" value="1"/>
</dbReference>
<dbReference type="GO" id="GO:0004553">
    <property type="term" value="F:hydrolase activity, hydrolyzing O-glycosyl compounds"/>
    <property type="evidence" value="ECO:0007669"/>
    <property type="project" value="InterPro"/>
</dbReference>
<dbReference type="CDD" id="cd11341">
    <property type="entry name" value="AmyAc_Pullulanase_LD-like"/>
    <property type="match status" value="1"/>
</dbReference>
<dbReference type="Proteomes" id="UP000184447">
    <property type="component" value="Unassembled WGS sequence"/>
</dbReference>
<dbReference type="RefSeq" id="WP_073340228.1">
    <property type="nucleotide sequence ID" value="NZ_FQXM01000028.1"/>
</dbReference>
<evidence type="ECO:0000259" key="2">
    <source>
        <dbReference type="SMART" id="SM00642"/>
    </source>
</evidence>
<evidence type="ECO:0000313" key="4">
    <source>
        <dbReference type="Proteomes" id="UP000184447"/>
    </source>
</evidence>
<evidence type="ECO:0000256" key="1">
    <source>
        <dbReference type="ARBA" id="ARBA00008061"/>
    </source>
</evidence>
<feature type="domain" description="Glycosyl hydrolase family 13 catalytic" evidence="2">
    <location>
        <begin position="244"/>
        <end position="613"/>
    </location>
</feature>
<dbReference type="SUPFAM" id="SSF51445">
    <property type="entry name" value="(Trans)glycosidases"/>
    <property type="match status" value="1"/>
</dbReference>
<protein>
    <submittedName>
        <fullName evidence="3">Pullulanase</fullName>
    </submittedName>
</protein>
<dbReference type="CDD" id="cd02860">
    <property type="entry name" value="E_set_Pullulanase"/>
    <property type="match status" value="1"/>
</dbReference>
<dbReference type="InterPro" id="IPR013780">
    <property type="entry name" value="Glyco_hydro_b"/>
</dbReference>
<name>A0A1M5XE47_9CLOT</name>
<keyword evidence="4" id="KW-1185">Reference proteome</keyword>
<dbReference type="Gene3D" id="3.20.20.80">
    <property type="entry name" value="Glycosidases"/>
    <property type="match status" value="1"/>
</dbReference>
<dbReference type="InterPro" id="IPR013783">
    <property type="entry name" value="Ig-like_fold"/>
</dbReference>
<dbReference type="InterPro" id="IPR011840">
    <property type="entry name" value="PulA_typeI"/>
</dbReference>
<dbReference type="InterPro" id="IPR014756">
    <property type="entry name" value="Ig_E-set"/>
</dbReference>
<dbReference type="InterPro" id="IPR006047">
    <property type="entry name" value="GH13_cat_dom"/>
</dbReference>
<proteinExistence type="inferred from homology"/>
<dbReference type="OrthoDB" id="9761875at2"/>
<dbReference type="SMR" id="A0A1M5XE47"/>
<dbReference type="InterPro" id="IPR004193">
    <property type="entry name" value="Glyco_hydro_13_N"/>
</dbReference>
<sequence>MGISDAILINFANIRIKFHHIDYVDLNKIKILNGNSYIDGSSITLTDDGYFNVTLAKEVDIKFKSFLIYNHDKLSISYTELYKSEDFNKRFFTDENLFYTLSANSTSFKLWSPAASSVSLLIYNSGDTDVKETPHEYKMSEHKGLWKIIVDKNLENYFYTFKINIYGNISEVVDPYALSVGVNGLRGAIIDFANTNPDHWKNDISPKYTNYTDTIIYEINIRDMTYDKNSSVINKGKYLGLTENNTLNSFNQSTSFSHIKELGVTHVQIMPFYDFSHSSIDEKNPIDYNWGYDPVNLNCTEGAFCTDPYNPYLRVKELKKMIHHFHKNNIGVIMDVVFNHLFKLEETNFHGIFPGYYFRYYNNGEPSNGTGCGNDTASENLMMRKFIIDSLVHWAKEYHIDGFRFDLMGIHDLDTMKEIHKELKKINPTIIIYGEGWDLNTNLPLNKRASSNNFNEIPSIGFFNDYFRDILKGNIFYPADQGYVNGKQYLESQIRNCVVGSVKYKDDFEKFLSPNQSINYISCHDNHTLWDKFQLNSPNSNIDDKTQMVKLALAILITSQGVPFLHSGVELCRTKKGVENSYNSPDDINAIDWNRKADFKSVFEYTKGLIELRLNHPAFRLSTADSIRNSIEFINNTAENVVAFFIKHHANKDEWRNILVIYNPNKHSVDIKLPYKATWNQVVNKYSSGNTSIKVEETDFIHVGSLCANVYYEG</sequence>
<comment type="similarity">
    <text evidence="1">Belongs to the glycosyl hydrolase 13 family.</text>
</comment>
<dbReference type="AlphaFoldDB" id="A0A1M5XE47"/>
<evidence type="ECO:0000313" key="3">
    <source>
        <dbReference type="EMBL" id="SHH98155.1"/>
    </source>
</evidence>
<gene>
    <name evidence="3" type="ORF">SAMN02745207_03582</name>
</gene>
<reference evidence="3 4" key="1">
    <citation type="submission" date="2016-11" db="EMBL/GenBank/DDBJ databases">
        <authorList>
            <person name="Jaros S."/>
            <person name="Januszkiewicz K."/>
            <person name="Wedrychowicz H."/>
        </authorList>
    </citation>
    <scope>NUCLEOTIDE SEQUENCE [LARGE SCALE GENOMIC DNA]</scope>
    <source>
        <strain evidence="3 4">DSM 8605</strain>
    </source>
</reference>
<dbReference type="InterPro" id="IPR017853">
    <property type="entry name" value="GH"/>
</dbReference>
<dbReference type="EMBL" id="FQXM01000028">
    <property type="protein sequence ID" value="SHH98155.1"/>
    <property type="molecule type" value="Genomic_DNA"/>
</dbReference>
<dbReference type="Pfam" id="PF21653">
    <property type="entry name" value="pulA_all-beta"/>
    <property type="match status" value="1"/>
</dbReference>
<dbReference type="InterPro" id="IPR049117">
    <property type="entry name" value="pulA_all-beta"/>
</dbReference>
<dbReference type="GO" id="GO:0005975">
    <property type="term" value="P:carbohydrate metabolic process"/>
    <property type="evidence" value="ECO:0007669"/>
    <property type="project" value="InterPro"/>
</dbReference>
<dbReference type="Gene3D" id="2.60.40.10">
    <property type="entry name" value="Immunoglobulins"/>
    <property type="match status" value="1"/>
</dbReference>